<organism evidence="2 3">
    <name type="scientific">Candidatus Gemmiger avicola</name>
    <dbReference type="NCBI Taxonomy" id="2838605"/>
    <lineage>
        <taxon>Bacteria</taxon>
        <taxon>Bacillati</taxon>
        <taxon>Bacillota</taxon>
        <taxon>Clostridia</taxon>
        <taxon>Eubacteriales</taxon>
        <taxon>Gemmiger</taxon>
    </lineage>
</organism>
<proteinExistence type="predicted"/>
<reference evidence="2" key="2">
    <citation type="submission" date="2021-04" db="EMBL/GenBank/DDBJ databases">
        <authorList>
            <person name="Gilroy R."/>
        </authorList>
    </citation>
    <scope>NUCLEOTIDE SEQUENCE</scope>
    <source>
        <strain evidence="2">ChiBcec8-13705</strain>
    </source>
</reference>
<feature type="domain" description="DUF2264" evidence="1">
    <location>
        <begin position="8"/>
        <end position="146"/>
    </location>
</feature>
<comment type="caution">
    <text evidence="2">The sequence shown here is derived from an EMBL/GenBank/DDBJ whole genome shotgun (WGS) entry which is preliminary data.</text>
</comment>
<evidence type="ECO:0000313" key="2">
    <source>
        <dbReference type="EMBL" id="HJB41260.1"/>
    </source>
</evidence>
<dbReference type="PANTHER" id="PTHR35339">
    <property type="entry name" value="LINALOOL DEHYDRATASE_ISOMERASE DOMAIN-CONTAINING PROTEIN"/>
    <property type="match status" value="1"/>
</dbReference>
<dbReference type="AlphaFoldDB" id="A0A9D2M5N9"/>
<name>A0A9D2M5N9_9FIRM</name>
<evidence type="ECO:0000313" key="3">
    <source>
        <dbReference type="Proteomes" id="UP000886803"/>
    </source>
</evidence>
<dbReference type="EMBL" id="DWYG01000021">
    <property type="protein sequence ID" value="HJB41260.1"/>
    <property type="molecule type" value="Genomic_DNA"/>
</dbReference>
<protein>
    <submittedName>
        <fullName evidence="2">DUF2264 domain-containing protein</fullName>
    </submittedName>
</protein>
<dbReference type="InterPro" id="IPR049349">
    <property type="entry name" value="DUF2264_N"/>
</dbReference>
<evidence type="ECO:0000259" key="1">
    <source>
        <dbReference type="Pfam" id="PF10022"/>
    </source>
</evidence>
<dbReference type="PANTHER" id="PTHR35339:SF4">
    <property type="entry name" value="LINALOOL DEHYDRATASE_ISOMERASE DOMAIN-CONTAINING PROTEIN"/>
    <property type="match status" value="1"/>
</dbReference>
<reference evidence="2" key="1">
    <citation type="journal article" date="2021" name="PeerJ">
        <title>Extensive microbial diversity within the chicken gut microbiome revealed by metagenomics and culture.</title>
        <authorList>
            <person name="Gilroy R."/>
            <person name="Ravi A."/>
            <person name="Getino M."/>
            <person name="Pursley I."/>
            <person name="Horton D.L."/>
            <person name="Alikhan N.F."/>
            <person name="Baker D."/>
            <person name="Gharbi K."/>
            <person name="Hall N."/>
            <person name="Watson M."/>
            <person name="Adriaenssens E.M."/>
            <person name="Foster-Nyarko E."/>
            <person name="Jarju S."/>
            <person name="Secka A."/>
            <person name="Antonio M."/>
            <person name="Oren A."/>
            <person name="Chaudhuri R.R."/>
            <person name="La Ragione R."/>
            <person name="Hildebrand F."/>
            <person name="Pallen M.J."/>
        </authorList>
    </citation>
    <scope>NUCLEOTIDE SEQUENCE</scope>
    <source>
        <strain evidence="2">ChiBcec8-13705</strain>
    </source>
</reference>
<sequence>MSSLRLQTKADFQALMHTLLDPLKPFYSAGGARLRLGAAGAIYNRTAIEVEAFSRPLWALGPFWAGGGRDAALEAIYRNGFAHGADPKAAEYWGTLGDCDQCFVEMAAFACAMIEAPAIVWDPLSEKARQDFAAWLRQINARELPHC</sequence>
<feature type="non-terminal residue" evidence="2">
    <location>
        <position position="147"/>
    </location>
</feature>
<dbReference type="Proteomes" id="UP000886803">
    <property type="component" value="Unassembled WGS sequence"/>
</dbReference>
<gene>
    <name evidence="2" type="ORF">H9945_02040</name>
</gene>
<dbReference type="InterPro" id="IPR016624">
    <property type="entry name" value="UCP014753"/>
</dbReference>
<accession>A0A9D2M5N9</accession>
<dbReference type="Pfam" id="PF10022">
    <property type="entry name" value="DUF2264"/>
    <property type="match status" value="1"/>
</dbReference>